<dbReference type="RefSeq" id="WP_380887661.1">
    <property type="nucleotide sequence ID" value="NZ_JBHUDY010000001.1"/>
</dbReference>
<comment type="caution">
    <text evidence="3">The sequence shown here is derived from an EMBL/GenBank/DDBJ whole genome shotgun (WGS) entry which is preliminary data.</text>
</comment>
<organism evidence="3 4">
    <name type="scientific">Sphingomonas tabacisoli</name>
    <dbReference type="NCBI Taxonomy" id="2249466"/>
    <lineage>
        <taxon>Bacteria</taxon>
        <taxon>Pseudomonadati</taxon>
        <taxon>Pseudomonadota</taxon>
        <taxon>Alphaproteobacteria</taxon>
        <taxon>Sphingomonadales</taxon>
        <taxon>Sphingomonadaceae</taxon>
        <taxon>Sphingomonas</taxon>
    </lineage>
</organism>
<reference evidence="4" key="1">
    <citation type="journal article" date="2019" name="Int. J. Syst. Evol. Microbiol.">
        <title>The Global Catalogue of Microorganisms (GCM) 10K type strain sequencing project: providing services to taxonomists for standard genome sequencing and annotation.</title>
        <authorList>
            <consortium name="The Broad Institute Genomics Platform"/>
            <consortium name="The Broad Institute Genome Sequencing Center for Infectious Disease"/>
            <person name="Wu L."/>
            <person name="Ma J."/>
        </authorList>
    </citation>
    <scope>NUCLEOTIDE SEQUENCE [LARGE SCALE GENOMIC DNA]</scope>
    <source>
        <strain evidence="4">CGMCC 1.16275</strain>
    </source>
</reference>
<evidence type="ECO:0000313" key="4">
    <source>
        <dbReference type="Proteomes" id="UP001597115"/>
    </source>
</evidence>
<keyword evidence="2" id="KW-0472">Membrane</keyword>
<keyword evidence="2" id="KW-1133">Transmembrane helix</keyword>
<name>A0ABW4I006_9SPHN</name>
<feature type="region of interest" description="Disordered" evidence="1">
    <location>
        <begin position="1"/>
        <end position="28"/>
    </location>
</feature>
<keyword evidence="4" id="KW-1185">Reference proteome</keyword>
<dbReference type="EMBL" id="JBHUDY010000001">
    <property type="protein sequence ID" value="MFD1611234.1"/>
    <property type="molecule type" value="Genomic_DNA"/>
</dbReference>
<sequence>MANVPAANPGPHPRAANDADVQPPGPSAFQRELDRARRHLARLEAEDSLRRAPLTAEDDARFDESPALVRVCNVLIWAIVLLPVLLAVAALVRRLAG</sequence>
<accession>A0ABW4I006</accession>
<evidence type="ECO:0000313" key="3">
    <source>
        <dbReference type="EMBL" id="MFD1611234.1"/>
    </source>
</evidence>
<keyword evidence="2" id="KW-0812">Transmembrane</keyword>
<dbReference type="Proteomes" id="UP001597115">
    <property type="component" value="Unassembled WGS sequence"/>
</dbReference>
<gene>
    <name evidence="3" type="ORF">ACFSCW_05395</name>
</gene>
<proteinExistence type="predicted"/>
<feature type="transmembrane region" description="Helical" evidence="2">
    <location>
        <begin position="74"/>
        <end position="92"/>
    </location>
</feature>
<protein>
    <submittedName>
        <fullName evidence="3">Uncharacterized protein</fullName>
    </submittedName>
</protein>
<evidence type="ECO:0000256" key="2">
    <source>
        <dbReference type="SAM" id="Phobius"/>
    </source>
</evidence>
<evidence type="ECO:0000256" key="1">
    <source>
        <dbReference type="SAM" id="MobiDB-lite"/>
    </source>
</evidence>